<dbReference type="Proteomes" id="UP000663845">
    <property type="component" value="Unassembled WGS sequence"/>
</dbReference>
<feature type="transmembrane region" description="Helical" evidence="1">
    <location>
        <begin position="138"/>
        <end position="161"/>
    </location>
</feature>
<protein>
    <submittedName>
        <fullName evidence="2">Uncharacterized protein</fullName>
    </submittedName>
</protein>
<feature type="transmembrane region" description="Helical" evidence="1">
    <location>
        <begin position="312"/>
        <end position="335"/>
    </location>
</feature>
<name>A0A814N0S0_9BILA</name>
<comment type="caution">
    <text evidence="2">The sequence shown here is derived from an EMBL/GenBank/DDBJ whole genome shotgun (WGS) entry which is preliminary data.</text>
</comment>
<feature type="transmembrane region" description="Helical" evidence="1">
    <location>
        <begin position="403"/>
        <end position="421"/>
    </location>
</feature>
<evidence type="ECO:0000313" key="4">
    <source>
        <dbReference type="Proteomes" id="UP000663845"/>
    </source>
</evidence>
<evidence type="ECO:0000256" key="1">
    <source>
        <dbReference type="SAM" id="Phobius"/>
    </source>
</evidence>
<sequence>MQQTQGQNFHNPRLSTSSYSSLSAATTALLNGLLPGHRFSQTSGNAPTMAANLSTKQLLALQRTNNRLKRSQNIKRTGIILILSIILACLLLITIQCATRVVKLQAKDHLFNYWDQLSNDSIINRTNSTENKDYSIRAFFTCVWIFNALLLICCFLIHLILSQRRSSRNKATAAFLREFGQIFHNRKSSSNNTLADCLIKTCLLCFLWYSSCYFIFRSMTILISMNIIIIYSVTVTARQFLGWIFLHEQFIGNKIIAIILGSSTLLFLAHSNGFRLNEFLLGVVMMTCAAALKTIFDVLIHGFIKDLTDTKLRIAMINVCFLGTFVLWPFVLLIHFTQIERLEYKHIPWSLIMITLICSLTFNILTIVIPFKYSSVSNIACLLFVIPSTAVIDRYLLNINYSPLVISAILCSFGGTLLSIVPKQWLHTNEKTKMKQTLGLLHKDSNINTSTIAASGTTLGGTSSALDEIRAQRRIRNALLYNEVKT</sequence>
<dbReference type="EMBL" id="CAJOAZ010000157">
    <property type="protein sequence ID" value="CAF3557109.1"/>
    <property type="molecule type" value="Genomic_DNA"/>
</dbReference>
<feature type="transmembrane region" description="Helical" evidence="1">
    <location>
        <begin position="255"/>
        <end position="273"/>
    </location>
</feature>
<dbReference type="Proteomes" id="UP000663844">
    <property type="component" value="Unassembled WGS sequence"/>
</dbReference>
<feature type="transmembrane region" description="Helical" evidence="1">
    <location>
        <begin position="79"/>
        <end position="102"/>
    </location>
</feature>
<keyword evidence="1" id="KW-1133">Transmembrane helix</keyword>
<reference evidence="2" key="1">
    <citation type="submission" date="2021-02" db="EMBL/GenBank/DDBJ databases">
        <authorList>
            <person name="Nowell W R."/>
        </authorList>
    </citation>
    <scope>NUCLEOTIDE SEQUENCE</scope>
</reference>
<keyword evidence="1" id="KW-0472">Membrane</keyword>
<keyword evidence="1" id="KW-0812">Transmembrane</keyword>
<feature type="transmembrane region" description="Helical" evidence="1">
    <location>
        <begin position="279"/>
        <end position="300"/>
    </location>
</feature>
<dbReference type="EMBL" id="CAJNOG010000218">
    <property type="protein sequence ID" value="CAF1086967.1"/>
    <property type="molecule type" value="Genomic_DNA"/>
</dbReference>
<accession>A0A814N0S0</accession>
<dbReference type="InterPro" id="IPR026505">
    <property type="entry name" value="Solute_c_fam_35_mem_F3/F4"/>
</dbReference>
<dbReference type="PANTHER" id="PTHR19346:SF4">
    <property type="entry name" value="SUGAR PHOSPHATE TRANSPORTER DOMAIN-CONTAINING PROTEIN"/>
    <property type="match status" value="1"/>
</dbReference>
<feature type="transmembrane region" description="Helical" evidence="1">
    <location>
        <begin position="222"/>
        <end position="246"/>
    </location>
</feature>
<proteinExistence type="predicted"/>
<dbReference type="AlphaFoldDB" id="A0A814N0S0"/>
<feature type="transmembrane region" description="Helical" evidence="1">
    <location>
        <begin position="347"/>
        <end position="369"/>
    </location>
</feature>
<gene>
    <name evidence="2" type="ORF">JYZ213_LOCUS20621</name>
    <name evidence="3" type="ORF">OXD698_LOCUS4225</name>
</gene>
<organism evidence="2 4">
    <name type="scientific">Adineta steineri</name>
    <dbReference type="NCBI Taxonomy" id="433720"/>
    <lineage>
        <taxon>Eukaryota</taxon>
        <taxon>Metazoa</taxon>
        <taxon>Spiralia</taxon>
        <taxon>Gnathifera</taxon>
        <taxon>Rotifera</taxon>
        <taxon>Eurotatoria</taxon>
        <taxon>Bdelloidea</taxon>
        <taxon>Adinetida</taxon>
        <taxon>Adinetidae</taxon>
        <taxon>Adineta</taxon>
    </lineage>
</organism>
<evidence type="ECO:0000313" key="3">
    <source>
        <dbReference type="EMBL" id="CAF3557109.1"/>
    </source>
</evidence>
<dbReference type="PANTHER" id="PTHR19346">
    <property type="entry name" value="SUGAR PHOSPHATE TRANSPORTER DOMAIN-CONTAINING PROTEIN"/>
    <property type="match status" value="1"/>
</dbReference>
<evidence type="ECO:0000313" key="2">
    <source>
        <dbReference type="EMBL" id="CAF1086967.1"/>
    </source>
</evidence>